<dbReference type="SUPFAM" id="SSF46785">
    <property type="entry name" value="Winged helix' DNA-binding domain"/>
    <property type="match status" value="1"/>
</dbReference>
<dbReference type="Pfam" id="PF03551">
    <property type="entry name" value="PadR"/>
    <property type="match status" value="1"/>
</dbReference>
<dbReference type="InParanoid" id="C1F5H7"/>
<evidence type="ECO:0000259" key="1">
    <source>
        <dbReference type="Pfam" id="PF03551"/>
    </source>
</evidence>
<evidence type="ECO:0000313" key="3">
    <source>
        <dbReference type="Proteomes" id="UP000002207"/>
    </source>
</evidence>
<dbReference type="HOGENOM" id="CLU_1607296_0_0_0"/>
<dbReference type="eggNOG" id="COG1695">
    <property type="taxonomic scope" value="Bacteria"/>
</dbReference>
<protein>
    <submittedName>
        <fullName evidence="2">Transcriptional regulator, PadR family</fullName>
    </submittedName>
</protein>
<dbReference type="PANTHER" id="PTHR33169:SF14">
    <property type="entry name" value="TRANSCRIPTIONAL REGULATOR RV3488"/>
    <property type="match status" value="1"/>
</dbReference>
<keyword evidence="3" id="KW-1185">Reference proteome</keyword>
<dbReference type="InterPro" id="IPR036390">
    <property type="entry name" value="WH_DNA-bd_sf"/>
</dbReference>
<dbReference type="KEGG" id="aca:ACP_1352"/>
<dbReference type="Gene3D" id="1.10.10.10">
    <property type="entry name" value="Winged helix-like DNA-binding domain superfamily/Winged helix DNA-binding domain"/>
    <property type="match status" value="1"/>
</dbReference>
<organism evidence="2 3">
    <name type="scientific">Acidobacterium capsulatum (strain ATCC 51196 / DSM 11244 / BCRC 80197 / JCM 7670 / NBRC 15755 / NCIMB 13165 / 161)</name>
    <dbReference type="NCBI Taxonomy" id="240015"/>
    <lineage>
        <taxon>Bacteria</taxon>
        <taxon>Pseudomonadati</taxon>
        <taxon>Acidobacteriota</taxon>
        <taxon>Terriglobia</taxon>
        <taxon>Terriglobales</taxon>
        <taxon>Acidobacteriaceae</taxon>
        <taxon>Acidobacterium</taxon>
    </lineage>
</organism>
<dbReference type="InterPro" id="IPR005149">
    <property type="entry name" value="Tscrpt_reg_PadR_N"/>
</dbReference>
<dbReference type="STRING" id="240015.ACP_1352"/>
<dbReference type="EMBL" id="CP001472">
    <property type="protein sequence ID" value="ACO31886.1"/>
    <property type="molecule type" value="Genomic_DNA"/>
</dbReference>
<gene>
    <name evidence="2" type="ordered locus">ACP_1352</name>
</gene>
<dbReference type="PANTHER" id="PTHR33169">
    <property type="entry name" value="PADR-FAMILY TRANSCRIPTIONAL REGULATOR"/>
    <property type="match status" value="1"/>
</dbReference>
<evidence type="ECO:0000313" key="2">
    <source>
        <dbReference type="EMBL" id="ACO31886.1"/>
    </source>
</evidence>
<dbReference type="Proteomes" id="UP000002207">
    <property type="component" value="Chromosome"/>
</dbReference>
<accession>C1F5H7</accession>
<dbReference type="AlphaFoldDB" id="C1F5H7"/>
<dbReference type="InterPro" id="IPR036388">
    <property type="entry name" value="WH-like_DNA-bd_sf"/>
</dbReference>
<sequence length="165" mass="18788">MFSISMVAGWGHISGRLWRSFLTAHSVWHTVCDVQCMGNGMKDSDSLAGSASGSLFENLRLELRRGCLTLATLAQLKQEHYGYTLRKALAERGLAIDESTLYPLLRRLESQGLLLSQWREEDKRNKRFYRLSPMGEQMLGQLLAEWRELNASLDRILGQREGQAE</sequence>
<reference evidence="2 3" key="1">
    <citation type="journal article" date="2009" name="Appl. Environ. Microbiol.">
        <title>Three genomes from the phylum Acidobacteria provide insight into the lifestyles of these microorganisms in soils.</title>
        <authorList>
            <person name="Ward N.L."/>
            <person name="Challacombe J.F."/>
            <person name="Janssen P.H."/>
            <person name="Henrissat B."/>
            <person name="Coutinho P.M."/>
            <person name="Wu M."/>
            <person name="Xie G."/>
            <person name="Haft D.H."/>
            <person name="Sait M."/>
            <person name="Badger J."/>
            <person name="Barabote R.D."/>
            <person name="Bradley B."/>
            <person name="Brettin T.S."/>
            <person name="Brinkac L.M."/>
            <person name="Bruce D."/>
            <person name="Creasy T."/>
            <person name="Daugherty S.C."/>
            <person name="Davidsen T.M."/>
            <person name="DeBoy R.T."/>
            <person name="Detter J.C."/>
            <person name="Dodson R.J."/>
            <person name="Durkin A.S."/>
            <person name="Ganapathy A."/>
            <person name="Gwinn-Giglio M."/>
            <person name="Han C.S."/>
            <person name="Khouri H."/>
            <person name="Kiss H."/>
            <person name="Kothari S.P."/>
            <person name="Madupu R."/>
            <person name="Nelson K.E."/>
            <person name="Nelson W.C."/>
            <person name="Paulsen I."/>
            <person name="Penn K."/>
            <person name="Ren Q."/>
            <person name="Rosovitz M.J."/>
            <person name="Selengut J.D."/>
            <person name="Shrivastava S."/>
            <person name="Sullivan S.A."/>
            <person name="Tapia R."/>
            <person name="Thompson L.S."/>
            <person name="Watkins K.L."/>
            <person name="Yang Q."/>
            <person name="Yu C."/>
            <person name="Zafar N."/>
            <person name="Zhou L."/>
            <person name="Kuske C.R."/>
        </authorList>
    </citation>
    <scope>NUCLEOTIDE SEQUENCE [LARGE SCALE GENOMIC DNA]</scope>
    <source>
        <strain evidence="3">ATCC 51196 / DSM 11244 / BCRC 80197 / JCM 7670 / NBRC 15755 / NCIMB 13165 / 161</strain>
    </source>
</reference>
<proteinExistence type="predicted"/>
<name>C1F5H7_ACIC5</name>
<feature type="domain" description="Transcription regulator PadR N-terminal" evidence="1">
    <location>
        <begin position="77"/>
        <end position="139"/>
    </location>
</feature>
<dbReference type="InterPro" id="IPR052509">
    <property type="entry name" value="Metal_resp_DNA-bind_regulator"/>
</dbReference>